<dbReference type="EMBL" id="ACYG01000030">
    <property type="protein sequence ID" value="EEV16639.1"/>
    <property type="molecule type" value="Genomic_DNA"/>
</dbReference>
<comment type="caution">
    <text evidence="1">The sequence shown here is derived from an EMBL/GenBank/DDBJ whole genome shotgun (WGS) entry which is preliminary data.</text>
</comment>
<name>C8PKN0_9BACT</name>
<sequence length="134" mass="15948">MLNLEGQEFRVKGIYNNIEEASNIKQQKMYWLNENNVEGYISSYIELMCTLFDDFDFDDFVKNTACRLGFPPKLIELLQEFRDAIKHYQAKDETDDRAIIEDPNWHIVVKKARDVIKEWNKYDLGSNDRAFKLN</sequence>
<dbReference type="STRING" id="824.CGRAC_2171"/>
<dbReference type="OrthoDB" id="893941at2"/>
<accession>C8PKN0</accession>
<gene>
    <name evidence="1" type="ORF">CAMGR0001_0252</name>
</gene>
<proteinExistence type="predicted"/>
<organism evidence="1 2">
    <name type="scientific">Campylobacter gracilis RM3268</name>
    <dbReference type="NCBI Taxonomy" id="553220"/>
    <lineage>
        <taxon>Bacteria</taxon>
        <taxon>Pseudomonadati</taxon>
        <taxon>Campylobacterota</taxon>
        <taxon>Epsilonproteobacteria</taxon>
        <taxon>Campylobacterales</taxon>
        <taxon>Campylobacteraceae</taxon>
        <taxon>Campylobacter</taxon>
    </lineage>
</organism>
<keyword evidence="2" id="KW-1185">Reference proteome</keyword>
<reference evidence="1 2" key="1">
    <citation type="submission" date="2009-07" db="EMBL/GenBank/DDBJ databases">
        <authorList>
            <person name="Madupu R."/>
            <person name="Sebastian Y."/>
            <person name="Durkin A.S."/>
            <person name="Torralba M."/>
            <person name="Methe B."/>
            <person name="Sutton G.G."/>
            <person name="Strausberg R.L."/>
            <person name="Nelson K.E."/>
        </authorList>
    </citation>
    <scope>NUCLEOTIDE SEQUENCE [LARGE SCALE GENOMIC DNA]</scope>
    <source>
        <strain evidence="1 2">RM3268</strain>
    </source>
</reference>
<dbReference type="AlphaFoldDB" id="C8PKN0"/>
<evidence type="ECO:0000313" key="2">
    <source>
        <dbReference type="Proteomes" id="UP000005709"/>
    </source>
</evidence>
<protein>
    <submittedName>
        <fullName evidence="1">Uncharacterized protein</fullName>
    </submittedName>
</protein>
<dbReference type="Proteomes" id="UP000005709">
    <property type="component" value="Unassembled WGS sequence"/>
</dbReference>
<evidence type="ECO:0000313" key="1">
    <source>
        <dbReference type="EMBL" id="EEV16639.1"/>
    </source>
</evidence>
<dbReference type="RefSeq" id="WP_005872895.1">
    <property type="nucleotide sequence ID" value="NZ_ACYG01000030.1"/>
</dbReference>